<reference evidence="1 2" key="1">
    <citation type="submission" date="2019-03" db="EMBL/GenBank/DDBJ databases">
        <title>First draft genome of Liparis tanakae, snailfish: a comprehensive survey of snailfish specific genes.</title>
        <authorList>
            <person name="Kim W."/>
            <person name="Song I."/>
            <person name="Jeong J.-H."/>
            <person name="Kim D."/>
            <person name="Kim S."/>
            <person name="Ryu S."/>
            <person name="Song J.Y."/>
            <person name="Lee S.K."/>
        </authorList>
    </citation>
    <scope>NUCLEOTIDE SEQUENCE [LARGE SCALE GENOMIC DNA]</scope>
    <source>
        <tissue evidence="1">Muscle</tissue>
    </source>
</reference>
<keyword evidence="2" id="KW-1185">Reference proteome</keyword>
<sequence length="129" mass="14224">MEEWNEQAEPDSDLSRVILALYSANSAAWWRTHKPTPHGPVQLLLKLCRTKSGELFYTLIPAGRGEQNTDQTDPPRDQPLLFGLSLHLLDLDGVGLAAAHVQLVVAHAQLQDALVDSQSGGVEYEILEE</sequence>
<comment type="caution">
    <text evidence="1">The sequence shown here is derived from an EMBL/GenBank/DDBJ whole genome shotgun (WGS) entry which is preliminary data.</text>
</comment>
<evidence type="ECO:0000313" key="2">
    <source>
        <dbReference type="Proteomes" id="UP000314294"/>
    </source>
</evidence>
<evidence type="ECO:0000313" key="1">
    <source>
        <dbReference type="EMBL" id="TNN51082.1"/>
    </source>
</evidence>
<dbReference type="AlphaFoldDB" id="A0A4Z2GEH6"/>
<dbReference type="EMBL" id="SRLO01000595">
    <property type="protein sequence ID" value="TNN51082.1"/>
    <property type="molecule type" value="Genomic_DNA"/>
</dbReference>
<name>A0A4Z2GEH6_9TELE</name>
<gene>
    <name evidence="1" type="ORF">EYF80_038718</name>
</gene>
<dbReference type="Proteomes" id="UP000314294">
    <property type="component" value="Unassembled WGS sequence"/>
</dbReference>
<proteinExistence type="predicted"/>
<protein>
    <submittedName>
        <fullName evidence="1">Uncharacterized protein</fullName>
    </submittedName>
</protein>
<organism evidence="1 2">
    <name type="scientific">Liparis tanakae</name>
    <name type="common">Tanaka's snailfish</name>
    <dbReference type="NCBI Taxonomy" id="230148"/>
    <lineage>
        <taxon>Eukaryota</taxon>
        <taxon>Metazoa</taxon>
        <taxon>Chordata</taxon>
        <taxon>Craniata</taxon>
        <taxon>Vertebrata</taxon>
        <taxon>Euteleostomi</taxon>
        <taxon>Actinopterygii</taxon>
        <taxon>Neopterygii</taxon>
        <taxon>Teleostei</taxon>
        <taxon>Neoteleostei</taxon>
        <taxon>Acanthomorphata</taxon>
        <taxon>Eupercaria</taxon>
        <taxon>Perciformes</taxon>
        <taxon>Cottioidei</taxon>
        <taxon>Cottales</taxon>
        <taxon>Liparidae</taxon>
        <taxon>Liparis</taxon>
    </lineage>
</organism>
<accession>A0A4Z2GEH6</accession>